<dbReference type="GO" id="GO:0005737">
    <property type="term" value="C:cytoplasm"/>
    <property type="evidence" value="ECO:0007669"/>
    <property type="project" value="UniProtKB-SubCell"/>
</dbReference>
<keyword evidence="7 9" id="KW-0547">Nucleotide-binding</keyword>
<comment type="catalytic activity">
    <reaction evidence="1 9">
        <text>a ribonucleoside 5'-phosphate + H2O = a ribonucleoside + phosphate</text>
        <dbReference type="Rhea" id="RHEA:12484"/>
        <dbReference type="ChEBI" id="CHEBI:15377"/>
        <dbReference type="ChEBI" id="CHEBI:18254"/>
        <dbReference type="ChEBI" id="CHEBI:43474"/>
        <dbReference type="ChEBI" id="CHEBI:58043"/>
        <dbReference type="EC" id="3.1.3.5"/>
    </reaction>
</comment>
<dbReference type="Pfam" id="PF01975">
    <property type="entry name" value="SurE"/>
    <property type="match status" value="1"/>
</dbReference>
<feature type="region of interest" description="Disordered" evidence="10">
    <location>
        <begin position="273"/>
        <end position="296"/>
    </location>
</feature>
<dbReference type="Gene3D" id="3.40.1210.10">
    <property type="entry name" value="Survival protein SurE-like phosphatase/nucleotidase"/>
    <property type="match status" value="1"/>
</dbReference>
<accession>A0A1M6PHL2</accession>
<dbReference type="NCBIfam" id="TIGR00087">
    <property type="entry name" value="surE"/>
    <property type="match status" value="1"/>
</dbReference>
<dbReference type="EMBL" id="FRAU01000001">
    <property type="protein sequence ID" value="SHK07403.1"/>
    <property type="molecule type" value="Genomic_DNA"/>
</dbReference>
<gene>
    <name evidence="9" type="primary">surE</name>
    <name evidence="12" type="ORF">SAMN04488087_0187</name>
</gene>
<dbReference type="STRING" id="633813.SAMN04488087_0187"/>
<dbReference type="PANTHER" id="PTHR30457">
    <property type="entry name" value="5'-NUCLEOTIDASE SURE"/>
    <property type="match status" value="1"/>
</dbReference>
<dbReference type="GO" id="GO:0004309">
    <property type="term" value="F:exopolyphosphatase activity"/>
    <property type="evidence" value="ECO:0007669"/>
    <property type="project" value="TreeGrafter"/>
</dbReference>
<dbReference type="GO" id="GO:0000166">
    <property type="term" value="F:nucleotide binding"/>
    <property type="evidence" value="ECO:0007669"/>
    <property type="project" value="UniProtKB-KW"/>
</dbReference>
<dbReference type="PANTHER" id="PTHR30457:SF12">
    <property type="entry name" value="5'_3'-NUCLEOTIDASE SURE"/>
    <property type="match status" value="1"/>
</dbReference>
<name>A0A1M6PHL2_9BACT</name>
<comment type="subcellular location">
    <subcellularLocation>
        <location evidence="3 9">Cytoplasm</location>
    </subcellularLocation>
</comment>
<evidence type="ECO:0000259" key="11">
    <source>
        <dbReference type="Pfam" id="PF01975"/>
    </source>
</evidence>
<evidence type="ECO:0000256" key="9">
    <source>
        <dbReference type="HAMAP-Rule" id="MF_00060"/>
    </source>
</evidence>
<proteinExistence type="inferred from homology"/>
<dbReference type="InterPro" id="IPR036523">
    <property type="entry name" value="SurE-like_sf"/>
</dbReference>
<feature type="binding site" evidence="9">
    <location>
        <position position="109"/>
    </location>
    <ligand>
        <name>a divalent metal cation</name>
        <dbReference type="ChEBI" id="CHEBI:60240"/>
    </ligand>
</feature>
<keyword evidence="13" id="KW-1185">Reference proteome</keyword>
<comment type="cofactor">
    <cofactor evidence="9">
        <name>a divalent metal cation</name>
        <dbReference type="ChEBI" id="CHEBI:60240"/>
    </cofactor>
    <text evidence="9">Binds 1 divalent metal cation per subunit.</text>
</comment>
<dbReference type="GO" id="GO:0008254">
    <property type="term" value="F:3'-nucleotidase activity"/>
    <property type="evidence" value="ECO:0007669"/>
    <property type="project" value="TreeGrafter"/>
</dbReference>
<dbReference type="AlphaFoldDB" id="A0A1M6PHL2"/>
<evidence type="ECO:0000313" key="12">
    <source>
        <dbReference type="EMBL" id="SHK07403.1"/>
    </source>
</evidence>
<keyword evidence="8 9" id="KW-0378">Hydrolase</keyword>
<protein>
    <recommendedName>
        <fullName evidence="9">5'-nucleotidase SurE</fullName>
        <ecNumber evidence="9">3.1.3.5</ecNumber>
    </recommendedName>
    <alternativeName>
        <fullName evidence="9">Nucleoside 5'-monophosphate phosphohydrolase</fullName>
    </alternativeName>
</protein>
<evidence type="ECO:0000256" key="6">
    <source>
        <dbReference type="ARBA" id="ARBA00022723"/>
    </source>
</evidence>
<feature type="domain" description="Survival protein SurE-like phosphatase/nucleotidase" evidence="11">
    <location>
        <begin position="14"/>
        <end position="202"/>
    </location>
</feature>
<evidence type="ECO:0000256" key="5">
    <source>
        <dbReference type="ARBA" id="ARBA00022490"/>
    </source>
</evidence>
<feature type="binding site" evidence="9">
    <location>
        <position position="19"/>
    </location>
    <ligand>
        <name>a divalent metal cation</name>
        <dbReference type="ChEBI" id="CHEBI:60240"/>
    </ligand>
</feature>
<dbReference type="Proteomes" id="UP000185812">
    <property type="component" value="Unassembled WGS sequence"/>
</dbReference>
<sequence>MSHRTPESIRQPLILVCNDDGINAPGIAALAAAMDALGEVYVVAPATEQSAVGHAITVRDPVRAYPQPFAVPSGEVPAYAVSGTPADCVKLAVNQLLPRRPDLVVSGINRGPNTAVNVIYSGTVSAATEAAILGIDAIAFSLCNWEARDYRAAAHYAQRIAHTVLTRGLPPGILLNVNIPDLPLDAIKGIAVTRQARSRWEESFAERRDPYNRPYYWLTGRFVNLDDGDDTDLEAVKQGYVSITPLQHDLTAHAYRSMLSQWNWEADTLPCHSEISPSKPNENISGDAASEHQRAR</sequence>
<dbReference type="EC" id="3.1.3.5" evidence="9"/>
<comment type="similarity">
    <text evidence="4 9">Belongs to the SurE nucleotidase family.</text>
</comment>
<feature type="compositionally biased region" description="Polar residues" evidence="10">
    <location>
        <begin position="275"/>
        <end position="284"/>
    </location>
</feature>
<comment type="function">
    <text evidence="9">Nucleotidase that shows phosphatase activity on nucleoside 5'-monophosphates.</text>
</comment>
<dbReference type="HAMAP" id="MF_00060">
    <property type="entry name" value="SurE"/>
    <property type="match status" value="1"/>
</dbReference>
<evidence type="ECO:0000313" key="13">
    <source>
        <dbReference type="Proteomes" id="UP000185812"/>
    </source>
</evidence>
<evidence type="ECO:0000256" key="4">
    <source>
        <dbReference type="ARBA" id="ARBA00011062"/>
    </source>
</evidence>
<dbReference type="SUPFAM" id="SSF64167">
    <property type="entry name" value="SurE-like"/>
    <property type="match status" value="1"/>
</dbReference>
<feature type="binding site" evidence="9">
    <location>
        <position position="20"/>
    </location>
    <ligand>
        <name>a divalent metal cation</name>
        <dbReference type="ChEBI" id="CHEBI:60240"/>
    </ligand>
</feature>
<evidence type="ECO:0000256" key="3">
    <source>
        <dbReference type="ARBA" id="ARBA00004496"/>
    </source>
</evidence>
<evidence type="ECO:0000256" key="1">
    <source>
        <dbReference type="ARBA" id="ARBA00000815"/>
    </source>
</evidence>
<dbReference type="RefSeq" id="WP_072714007.1">
    <property type="nucleotide sequence ID" value="NZ_FRAU01000001.1"/>
</dbReference>
<dbReference type="GO" id="GO:0008253">
    <property type="term" value="F:5'-nucleotidase activity"/>
    <property type="evidence" value="ECO:0007669"/>
    <property type="project" value="UniProtKB-UniRule"/>
</dbReference>
<dbReference type="OrthoDB" id="9780815at2"/>
<dbReference type="InterPro" id="IPR030048">
    <property type="entry name" value="SurE"/>
</dbReference>
<evidence type="ECO:0000256" key="7">
    <source>
        <dbReference type="ARBA" id="ARBA00022741"/>
    </source>
</evidence>
<reference evidence="13" key="1">
    <citation type="submission" date="2016-11" db="EMBL/GenBank/DDBJ databases">
        <authorList>
            <person name="Varghese N."/>
            <person name="Submissions S."/>
        </authorList>
    </citation>
    <scope>NUCLEOTIDE SEQUENCE [LARGE SCALE GENOMIC DNA]</scope>
    <source>
        <strain evidence="13">DSM 22212</strain>
    </source>
</reference>
<keyword evidence="6 9" id="KW-0479">Metal-binding</keyword>
<evidence type="ECO:0000256" key="8">
    <source>
        <dbReference type="ARBA" id="ARBA00022801"/>
    </source>
</evidence>
<dbReference type="NCBIfam" id="NF001492">
    <property type="entry name" value="PRK00346.2-2"/>
    <property type="match status" value="1"/>
</dbReference>
<dbReference type="FunFam" id="3.40.1210.10:FF:000001">
    <property type="entry name" value="5'/3'-nucleotidase SurE"/>
    <property type="match status" value="1"/>
</dbReference>
<comment type="cofactor">
    <cofactor evidence="2">
        <name>Mg(2+)</name>
        <dbReference type="ChEBI" id="CHEBI:18420"/>
    </cofactor>
</comment>
<evidence type="ECO:0000256" key="2">
    <source>
        <dbReference type="ARBA" id="ARBA00001946"/>
    </source>
</evidence>
<dbReference type="GO" id="GO:0046872">
    <property type="term" value="F:metal ion binding"/>
    <property type="evidence" value="ECO:0007669"/>
    <property type="project" value="UniProtKB-UniRule"/>
</dbReference>
<keyword evidence="5 9" id="KW-0963">Cytoplasm</keyword>
<dbReference type="InterPro" id="IPR002828">
    <property type="entry name" value="SurE-like_Pase/nucleotidase"/>
</dbReference>
<evidence type="ECO:0000256" key="10">
    <source>
        <dbReference type="SAM" id="MobiDB-lite"/>
    </source>
</evidence>
<feature type="binding site" evidence="9">
    <location>
        <position position="50"/>
    </location>
    <ligand>
        <name>a divalent metal cation</name>
        <dbReference type="ChEBI" id="CHEBI:60240"/>
    </ligand>
</feature>
<organism evidence="12 13">
    <name type="scientific">Rhodothermus profundi</name>
    <dbReference type="NCBI Taxonomy" id="633813"/>
    <lineage>
        <taxon>Bacteria</taxon>
        <taxon>Pseudomonadati</taxon>
        <taxon>Rhodothermota</taxon>
        <taxon>Rhodothermia</taxon>
        <taxon>Rhodothermales</taxon>
        <taxon>Rhodothermaceae</taxon>
        <taxon>Rhodothermus</taxon>
    </lineage>
</organism>
<dbReference type="NCBIfam" id="NF001490">
    <property type="entry name" value="PRK00346.1-4"/>
    <property type="match status" value="1"/>
</dbReference>